<protein>
    <submittedName>
        <fullName evidence="2">Uncharacterized protein</fullName>
    </submittedName>
</protein>
<sequence length="127" mass="13043">MTARNRLVIAAVPALAAILTSVGARCTDAVHPYLSAIGIVHEDAGCTSGTALGPSTFQVVGLLAMVLLGVVANSVAVREAATAFIAHLVPTVPRWRTPDPVPVMAGYVRQSTWGVSRAVGSRDPPGC</sequence>
<keyword evidence="1" id="KW-0472">Membrane</keyword>
<dbReference type="OrthoDB" id="10007221at2"/>
<dbReference type="AlphaFoldDB" id="A0A3S9PZL2"/>
<keyword evidence="1" id="KW-1133">Transmembrane helix</keyword>
<organism evidence="2 3">
    <name type="scientific">Flaviflexus ciconiae</name>
    <dbReference type="NCBI Taxonomy" id="2496867"/>
    <lineage>
        <taxon>Bacteria</taxon>
        <taxon>Bacillati</taxon>
        <taxon>Actinomycetota</taxon>
        <taxon>Actinomycetes</taxon>
        <taxon>Actinomycetales</taxon>
        <taxon>Actinomycetaceae</taxon>
        <taxon>Flaviflexus</taxon>
    </lineage>
</organism>
<feature type="transmembrane region" description="Helical" evidence="1">
    <location>
        <begin position="57"/>
        <end position="77"/>
    </location>
</feature>
<proteinExistence type="predicted"/>
<dbReference type="RefSeq" id="WP_126704585.1">
    <property type="nucleotide sequence ID" value="NZ_CP034593.1"/>
</dbReference>
<evidence type="ECO:0000256" key="1">
    <source>
        <dbReference type="SAM" id="Phobius"/>
    </source>
</evidence>
<dbReference type="EMBL" id="CP034593">
    <property type="protein sequence ID" value="AZQ77782.1"/>
    <property type="molecule type" value="Genomic_DNA"/>
</dbReference>
<dbReference type="Proteomes" id="UP000280344">
    <property type="component" value="Chromosome"/>
</dbReference>
<name>A0A3S9PZL2_9ACTO</name>
<gene>
    <name evidence="2" type="ORF">EJ997_10960</name>
</gene>
<keyword evidence="3" id="KW-1185">Reference proteome</keyword>
<evidence type="ECO:0000313" key="3">
    <source>
        <dbReference type="Proteomes" id="UP000280344"/>
    </source>
</evidence>
<reference evidence="2 3" key="1">
    <citation type="submission" date="2018-12" db="EMBL/GenBank/DDBJ databases">
        <title>Complete genome sequence of Flaviflexus sp. H23T48.</title>
        <authorList>
            <person name="Bae J.-W."/>
            <person name="Lee J.-Y."/>
        </authorList>
    </citation>
    <scope>NUCLEOTIDE SEQUENCE [LARGE SCALE GENOMIC DNA]</scope>
    <source>
        <strain evidence="2 3">H23T48</strain>
    </source>
</reference>
<keyword evidence="1" id="KW-0812">Transmembrane</keyword>
<dbReference type="KEGG" id="flh:EJ997_10960"/>
<evidence type="ECO:0000313" key="2">
    <source>
        <dbReference type="EMBL" id="AZQ77782.1"/>
    </source>
</evidence>
<accession>A0A3S9PZL2</accession>